<dbReference type="InterPro" id="IPR036322">
    <property type="entry name" value="WD40_repeat_dom_sf"/>
</dbReference>
<feature type="repeat" description="WD" evidence="3">
    <location>
        <begin position="504"/>
        <end position="537"/>
    </location>
</feature>
<reference evidence="5 6" key="1">
    <citation type="journal article" date="2023" name="IScience">
        <title>Expanded male sex-determining region conserved during the evolution of homothallism in the green alga Volvox.</title>
        <authorList>
            <person name="Yamamoto K."/>
            <person name="Matsuzaki R."/>
            <person name="Mahakham W."/>
            <person name="Heman W."/>
            <person name="Sekimoto H."/>
            <person name="Kawachi M."/>
            <person name="Minakuchi Y."/>
            <person name="Toyoda A."/>
            <person name="Nozaki H."/>
        </authorList>
    </citation>
    <scope>NUCLEOTIDE SEQUENCE [LARGE SCALE GENOMIC DNA]</scope>
    <source>
        <strain evidence="5 6">NIES-4468</strain>
    </source>
</reference>
<feature type="repeat" description="WD" evidence="3">
    <location>
        <begin position="410"/>
        <end position="443"/>
    </location>
</feature>
<dbReference type="PROSITE" id="PS50294">
    <property type="entry name" value="WD_REPEATS_REGION"/>
    <property type="match status" value="2"/>
</dbReference>
<dbReference type="SUPFAM" id="SSF50978">
    <property type="entry name" value="WD40 repeat-like"/>
    <property type="match status" value="1"/>
</dbReference>
<dbReference type="PROSITE" id="PS50082">
    <property type="entry name" value="WD_REPEATS_2"/>
    <property type="match status" value="3"/>
</dbReference>
<feature type="compositionally biased region" description="Low complexity" evidence="4">
    <location>
        <begin position="162"/>
        <end position="171"/>
    </location>
</feature>
<feature type="region of interest" description="Disordered" evidence="4">
    <location>
        <begin position="459"/>
        <end position="492"/>
    </location>
</feature>
<dbReference type="Pfam" id="PF00400">
    <property type="entry name" value="WD40"/>
    <property type="match status" value="4"/>
</dbReference>
<accession>A0ABQ5SLG4</accession>
<proteinExistence type="predicted"/>
<dbReference type="EMBL" id="BSDZ01000094">
    <property type="protein sequence ID" value="GLI70355.1"/>
    <property type="molecule type" value="Genomic_DNA"/>
</dbReference>
<evidence type="ECO:0000313" key="6">
    <source>
        <dbReference type="Proteomes" id="UP001165090"/>
    </source>
</evidence>
<evidence type="ECO:0008006" key="7">
    <source>
        <dbReference type="Google" id="ProtNLM"/>
    </source>
</evidence>
<feature type="region of interest" description="Disordered" evidence="4">
    <location>
        <begin position="128"/>
        <end position="204"/>
    </location>
</feature>
<dbReference type="PRINTS" id="PR00320">
    <property type="entry name" value="GPROTEINBRPT"/>
</dbReference>
<evidence type="ECO:0000256" key="3">
    <source>
        <dbReference type="PROSITE-ProRule" id="PRU00221"/>
    </source>
</evidence>
<dbReference type="InterPro" id="IPR015943">
    <property type="entry name" value="WD40/YVTN_repeat-like_dom_sf"/>
</dbReference>
<keyword evidence="2" id="KW-0677">Repeat</keyword>
<comment type="caution">
    <text evidence="5">The sequence shown here is derived from an EMBL/GenBank/DDBJ whole genome shotgun (WGS) entry which is preliminary data.</text>
</comment>
<evidence type="ECO:0000256" key="1">
    <source>
        <dbReference type="ARBA" id="ARBA00022574"/>
    </source>
</evidence>
<feature type="region of interest" description="Disordered" evidence="4">
    <location>
        <begin position="1"/>
        <end position="42"/>
    </location>
</feature>
<dbReference type="InterPro" id="IPR001680">
    <property type="entry name" value="WD40_rpt"/>
</dbReference>
<dbReference type="PANTHER" id="PTHR14221">
    <property type="entry name" value="WD REPEAT DOMAIN 44"/>
    <property type="match status" value="1"/>
</dbReference>
<feature type="region of interest" description="Disordered" evidence="4">
    <location>
        <begin position="545"/>
        <end position="572"/>
    </location>
</feature>
<feature type="compositionally biased region" description="Low complexity" evidence="4">
    <location>
        <begin position="466"/>
        <end position="481"/>
    </location>
</feature>
<dbReference type="PANTHER" id="PTHR14221:SF0">
    <property type="entry name" value="WD REPEAT-CONTAINING PROTEIN 44"/>
    <property type="match status" value="1"/>
</dbReference>
<dbReference type="Gene3D" id="2.130.10.10">
    <property type="entry name" value="YVTN repeat-like/Quinoprotein amine dehydrogenase"/>
    <property type="match status" value="1"/>
</dbReference>
<feature type="region of interest" description="Disordered" evidence="4">
    <location>
        <begin position="272"/>
        <end position="336"/>
    </location>
</feature>
<gene>
    <name evidence="5" type="ORF">VaNZ11_015117</name>
</gene>
<dbReference type="InterPro" id="IPR020472">
    <property type="entry name" value="WD40_PAC1"/>
</dbReference>
<sequence length="911" mass="94848">MAEQIQYPNDEYDTSNNTAAGGNATPRVDGSQEPASVSRGAAMRIKNLDTGEEYDLEEFDLTAPVIVGRHSASCDTDQPGALNDEEEHADRGLGVKKKAWLRSTKKLKTCRAKTTLTNVKEKIEERIEKQQLQRQLQQQQEQKQRQQQLQQQQQRQEEQKQRQQQLQQQQQTIQDSYDGALAGGTTPHPTDPLEHGAMEGAQEAGAAVFQQDPSLVGGSEGVAVDTSSLGRSVNFNDEVIGSQSIGATKPPKSQLSSNAEFASGSGAGMKVSGGAAGDGSVGSSSGHPSSAAAAAEVTRGSKGLTAAAGKPHVPPLPPMRGLTSQPLGAAVAPPTPAPASAPLAIALADGGGQHQGSEDLRIPLLEEDMAGPSSRAVPTAKSWVNQPARVIGGRRAAGRQLQQVRMVQELLGHDGPVWSMKFSADARLLATAGRDGVLRIWSVYWYGSGRSKLISPAREDKVPVTAPRAAAATAGGDANASGGAGGGAAATRPPLLSESPLLSLPGHRSDVLDLSWSQCRLLLTASADQTARLWSIDVPVGGARRAGGGGGGGVRPPRASGSGSGGSSSGADVSSWENLGGACPSAECLRSFVHPDFVTSCCFHPCDGRCIVTGCADGKIRIWSVPDAAVVTYATVPQDIITRVLFSVDGTRVVAGTLRGKARYYELTGGTLDYLTQLDVKNPHGSGRKVTGLAQVPYSYGNDQLYVITSADSRIRLYVGYTQERKFKGHRHTNTQIPASLSPSCQHLICGSDDGWVYVWETGLPPPPLPGPIAGNAPITGSGAAAGVAAAGGAAAGALTGVRSPGESSRNKRVVKETAAAVRGALKVKEGTFEAFQTPDQTTTVSIFAPNVCRLGRGLDQRSLTTISGTPTSLNGTAAAAPQLPLLGALFVVAGFSGKIYVYENLPAQGM</sequence>
<keyword evidence="6" id="KW-1185">Reference proteome</keyword>
<protein>
    <recommendedName>
        <fullName evidence="7">Anaphase-promoting complex subunit 4 WD40 domain-containing protein</fullName>
    </recommendedName>
</protein>
<feature type="region of interest" description="Disordered" evidence="4">
    <location>
        <begin position="71"/>
        <end position="93"/>
    </location>
</feature>
<feature type="compositionally biased region" description="Low complexity" evidence="4">
    <location>
        <begin position="281"/>
        <end position="295"/>
    </location>
</feature>
<organism evidence="5 6">
    <name type="scientific">Volvox africanus</name>
    <dbReference type="NCBI Taxonomy" id="51714"/>
    <lineage>
        <taxon>Eukaryota</taxon>
        <taxon>Viridiplantae</taxon>
        <taxon>Chlorophyta</taxon>
        <taxon>core chlorophytes</taxon>
        <taxon>Chlorophyceae</taxon>
        <taxon>CS clade</taxon>
        <taxon>Chlamydomonadales</taxon>
        <taxon>Volvocaceae</taxon>
        <taxon>Volvox</taxon>
    </lineage>
</organism>
<dbReference type="InterPro" id="IPR040324">
    <property type="entry name" value="WDR44/Dgr2"/>
</dbReference>
<dbReference type="Proteomes" id="UP001165090">
    <property type="component" value="Unassembled WGS sequence"/>
</dbReference>
<keyword evidence="1 3" id="KW-0853">WD repeat</keyword>
<evidence type="ECO:0000256" key="2">
    <source>
        <dbReference type="ARBA" id="ARBA00022737"/>
    </source>
</evidence>
<dbReference type="SMART" id="SM00320">
    <property type="entry name" value="WD40"/>
    <property type="match status" value="5"/>
</dbReference>
<feature type="compositionally biased region" description="Low complexity" evidence="4">
    <location>
        <begin position="132"/>
        <end position="154"/>
    </location>
</feature>
<feature type="repeat" description="WD" evidence="3">
    <location>
        <begin position="591"/>
        <end position="633"/>
    </location>
</feature>
<name>A0ABQ5SLG4_9CHLO</name>
<evidence type="ECO:0000313" key="5">
    <source>
        <dbReference type="EMBL" id="GLI70355.1"/>
    </source>
</evidence>
<evidence type="ECO:0000256" key="4">
    <source>
        <dbReference type="SAM" id="MobiDB-lite"/>
    </source>
</evidence>
<feature type="compositionally biased region" description="Gly residues" evidence="4">
    <location>
        <begin position="545"/>
        <end position="554"/>
    </location>
</feature>